<proteinExistence type="inferred from homology"/>
<evidence type="ECO:0000256" key="3">
    <source>
        <dbReference type="ARBA" id="ARBA00022692"/>
    </source>
</evidence>
<evidence type="ECO:0000256" key="4">
    <source>
        <dbReference type="ARBA" id="ARBA00022989"/>
    </source>
</evidence>
<comment type="caution">
    <text evidence="8">The sequence shown here is derived from an EMBL/GenBank/DDBJ whole genome shotgun (WGS) entry which is preliminary data.</text>
</comment>
<accession>A0ABD6C6Y0</accession>
<reference evidence="8 9" key="1">
    <citation type="journal article" date="2019" name="Int. J. Syst. Evol. Microbiol.">
        <title>The Global Catalogue of Microorganisms (GCM) 10K type strain sequencing project: providing services to taxonomists for standard genome sequencing and annotation.</title>
        <authorList>
            <consortium name="The Broad Institute Genomics Platform"/>
            <consortium name="The Broad Institute Genome Sequencing Center for Infectious Disease"/>
            <person name="Wu L."/>
            <person name="Ma J."/>
        </authorList>
    </citation>
    <scope>NUCLEOTIDE SEQUENCE [LARGE SCALE GENOMIC DNA]</scope>
    <source>
        <strain evidence="8 9">CGMCC 1.12125</strain>
    </source>
</reference>
<dbReference type="GO" id="GO:0016020">
    <property type="term" value="C:membrane"/>
    <property type="evidence" value="ECO:0007669"/>
    <property type="project" value="UniProtKB-SubCell"/>
</dbReference>
<evidence type="ECO:0000256" key="5">
    <source>
        <dbReference type="ARBA" id="ARBA00023136"/>
    </source>
</evidence>
<evidence type="ECO:0000256" key="1">
    <source>
        <dbReference type="ARBA" id="ARBA00004141"/>
    </source>
</evidence>
<feature type="transmembrane region" description="Helical" evidence="7">
    <location>
        <begin position="64"/>
        <end position="85"/>
    </location>
</feature>
<evidence type="ECO:0000256" key="7">
    <source>
        <dbReference type="SAM" id="Phobius"/>
    </source>
</evidence>
<dbReference type="Proteomes" id="UP001597119">
    <property type="component" value="Unassembled WGS sequence"/>
</dbReference>
<keyword evidence="4 7" id="KW-1133">Transmembrane helix</keyword>
<protein>
    <submittedName>
        <fullName evidence="8">AI-2E family transporter</fullName>
    </submittedName>
</protein>
<dbReference type="EMBL" id="JBHUDJ010000001">
    <property type="protein sequence ID" value="MFD1585804.1"/>
    <property type="molecule type" value="Genomic_DNA"/>
</dbReference>
<comment type="subcellular location">
    <subcellularLocation>
        <location evidence="1">Membrane</location>
        <topology evidence="1">Multi-pass membrane protein</topology>
    </subcellularLocation>
</comment>
<dbReference type="PANTHER" id="PTHR21716:SF4">
    <property type="entry name" value="TRANSMEMBRANE PROTEIN 245"/>
    <property type="match status" value="1"/>
</dbReference>
<dbReference type="RefSeq" id="WP_247377086.1">
    <property type="nucleotide sequence ID" value="NZ_JALLGV010000003.1"/>
</dbReference>
<evidence type="ECO:0000256" key="2">
    <source>
        <dbReference type="ARBA" id="ARBA00009773"/>
    </source>
</evidence>
<comment type="similarity">
    <text evidence="2">Belongs to the autoinducer-2 exporter (AI-2E) (TC 2.A.86) family.</text>
</comment>
<feature type="transmembrane region" description="Helical" evidence="7">
    <location>
        <begin position="214"/>
        <end position="239"/>
    </location>
</feature>
<dbReference type="AlphaFoldDB" id="A0ABD6C6Y0"/>
<organism evidence="8 9">
    <name type="scientific">Halorientalis brevis</name>
    <dbReference type="NCBI Taxonomy" id="1126241"/>
    <lineage>
        <taxon>Archaea</taxon>
        <taxon>Methanobacteriati</taxon>
        <taxon>Methanobacteriota</taxon>
        <taxon>Stenosarchaea group</taxon>
        <taxon>Halobacteria</taxon>
        <taxon>Halobacteriales</taxon>
        <taxon>Haloarculaceae</taxon>
        <taxon>Halorientalis</taxon>
    </lineage>
</organism>
<dbReference type="Pfam" id="PF01594">
    <property type="entry name" value="AI-2E_transport"/>
    <property type="match status" value="1"/>
</dbReference>
<feature type="region of interest" description="Disordered" evidence="6">
    <location>
        <begin position="376"/>
        <end position="440"/>
    </location>
</feature>
<feature type="transmembrane region" description="Helical" evidence="7">
    <location>
        <begin position="245"/>
        <end position="266"/>
    </location>
</feature>
<feature type="transmembrane region" description="Helical" evidence="7">
    <location>
        <begin position="278"/>
        <end position="302"/>
    </location>
</feature>
<feature type="transmembrane region" description="Helical" evidence="7">
    <location>
        <begin position="16"/>
        <end position="43"/>
    </location>
</feature>
<feature type="transmembrane region" description="Helical" evidence="7">
    <location>
        <begin position="322"/>
        <end position="348"/>
    </location>
</feature>
<feature type="transmembrane region" description="Helical" evidence="7">
    <location>
        <begin position="153"/>
        <end position="174"/>
    </location>
</feature>
<evidence type="ECO:0000313" key="9">
    <source>
        <dbReference type="Proteomes" id="UP001597119"/>
    </source>
</evidence>
<evidence type="ECO:0000256" key="6">
    <source>
        <dbReference type="SAM" id="MobiDB-lite"/>
    </source>
</evidence>
<gene>
    <name evidence="8" type="ORF">ACFR9U_02320</name>
</gene>
<evidence type="ECO:0000313" key="8">
    <source>
        <dbReference type="EMBL" id="MFD1585804.1"/>
    </source>
</evidence>
<name>A0ABD6C6Y0_9EURY</name>
<dbReference type="PANTHER" id="PTHR21716">
    <property type="entry name" value="TRANSMEMBRANE PROTEIN"/>
    <property type="match status" value="1"/>
</dbReference>
<dbReference type="InterPro" id="IPR002549">
    <property type="entry name" value="AI-2E-like"/>
</dbReference>
<keyword evidence="3 7" id="KW-0812">Transmembrane</keyword>
<sequence>MSPVTDGGFDRKRVGLWAIFLVLVVGSLFVAWQYVGTLILGLFAYYVARPVFERLEQRIPTRTLAVAVTLLVVALPVLLLLGWTVTTAVQQFSALLGSDMADQFGTLLEPYVGTSPSLADLETNARAVLEDPSQLDRLNQSATTVLGTLIDSIVSVLNALIHLFITLIVAFYLLRDDYRIAAWARETFVTADGVVDSYLMAVDSDLQSVFFGNILNALLTAVLGVVTYSGLNLVAPAAVRIPDPVLIGLVAGVASLVPVIGIKLVWVPIGAYLLGNALLVDPTAVWFVALFAGVSIIIVDTIPDQLLRPYVSGRTLHVGAVMLAYTIGPLLFGWYGIFLGPFLLVVAVEFARHVFPWLVDPEYTPARARTEPIFASQTASETAPEPPGEQAELTATVPAEESDEPTQSGGQPPASGGESSDSVAEDGSVASDDGQGDSAQ</sequence>
<keyword evidence="5 7" id="KW-0472">Membrane</keyword>
<keyword evidence="9" id="KW-1185">Reference proteome</keyword>